<reference evidence="8" key="1">
    <citation type="submission" date="2025-08" db="UniProtKB">
        <authorList>
            <consortium name="Ensembl"/>
        </authorList>
    </citation>
    <scope>IDENTIFICATION</scope>
</reference>
<sequence length="307" mass="32630">MGCHGYLYVTTMAAPHLFHPCFVSLTISFPLIPVAMVTTQSPTRAVLLKMAALRRAAESLPCRPGSASDLQSRPPLGAELYRPRAKSACMDSGRSRSARSGTSTPGSTAVTPGTPPSYACRTPGSRTPGSHTPKSFSVLQEKKIAVIRTPPKSPSSVQRQLKVINQPLPDLTHVKSKIGSTSNLKHQPKGGQIQIVSERADFSHVQSKCGSKNNLRHSPRGGHVQSVKLDFKDNANHTPGIESHKLMFREEAKARVDHGAEIVTTHSPCGEPGGTSPRLCSAGSMLASPQLATLAQDVTAALAKQGL</sequence>
<evidence type="ECO:0000256" key="5">
    <source>
        <dbReference type="ARBA" id="ARBA00022737"/>
    </source>
</evidence>
<accession>A0A8C5CTD5</accession>
<dbReference type="PANTHER" id="PTHR11501">
    <property type="entry name" value="MICROTUBULE-ASSOCIATED PROTEIN"/>
    <property type="match status" value="1"/>
</dbReference>
<keyword evidence="3" id="KW-0597">Phosphoprotein</keyword>
<evidence type="ECO:0008006" key="10">
    <source>
        <dbReference type="Google" id="ProtNLM"/>
    </source>
</evidence>
<dbReference type="GO" id="GO:0008017">
    <property type="term" value="F:microtubule binding"/>
    <property type="evidence" value="ECO:0007669"/>
    <property type="project" value="InterPro"/>
</dbReference>
<feature type="compositionally biased region" description="Low complexity" evidence="7">
    <location>
        <begin position="98"/>
        <end position="109"/>
    </location>
</feature>
<evidence type="ECO:0000256" key="6">
    <source>
        <dbReference type="ARBA" id="ARBA00023212"/>
    </source>
</evidence>
<evidence type="ECO:0000256" key="4">
    <source>
        <dbReference type="ARBA" id="ARBA00022701"/>
    </source>
</evidence>
<organism evidence="8 9">
    <name type="scientific">Gadus morhua</name>
    <name type="common">Atlantic cod</name>
    <dbReference type="NCBI Taxonomy" id="8049"/>
    <lineage>
        <taxon>Eukaryota</taxon>
        <taxon>Metazoa</taxon>
        <taxon>Chordata</taxon>
        <taxon>Craniata</taxon>
        <taxon>Vertebrata</taxon>
        <taxon>Euteleostomi</taxon>
        <taxon>Actinopterygii</taxon>
        <taxon>Neopterygii</taxon>
        <taxon>Teleostei</taxon>
        <taxon>Neoteleostei</taxon>
        <taxon>Acanthomorphata</taxon>
        <taxon>Zeiogadaria</taxon>
        <taxon>Gadariae</taxon>
        <taxon>Gadiformes</taxon>
        <taxon>Gadoidei</taxon>
        <taxon>Gadidae</taxon>
        <taxon>Gadus</taxon>
    </lineage>
</organism>
<dbReference type="Pfam" id="PF00418">
    <property type="entry name" value="Tubulin-binding"/>
    <property type="match status" value="2"/>
</dbReference>
<dbReference type="PANTHER" id="PTHR11501:SF15">
    <property type="entry name" value="MICROTUBULE-ASSOCIATED PROTEIN 2"/>
    <property type="match status" value="1"/>
</dbReference>
<evidence type="ECO:0000256" key="2">
    <source>
        <dbReference type="ARBA" id="ARBA00022490"/>
    </source>
</evidence>
<dbReference type="InterPro" id="IPR027324">
    <property type="entry name" value="MAP2/MAP4/Tau"/>
</dbReference>
<reference evidence="8" key="2">
    <citation type="submission" date="2025-09" db="UniProtKB">
        <authorList>
            <consortium name="Ensembl"/>
        </authorList>
    </citation>
    <scope>IDENTIFICATION</scope>
</reference>
<dbReference type="InterPro" id="IPR001084">
    <property type="entry name" value="MAP_tubulin-bd_rpt"/>
</dbReference>
<evidence type="ECO:0000256" key="3">
    <source>
        <dbReference type="ARBA" id="ARBA00022553"/>
    </source>
</evidence>
<evidence type="ECO:0000313" key="9">
    <source>
        <dbReference type="Proteomes" id="UP000694546"/>
    </source>
</evidence>
<name>A0A8C5CTD5_GADMO</name>
<dbReference type="GO" id="GO:0005874">
    <property type="term" value="C:microtubule"/>
    <property type="evidence" value="ECO:0007669"/>
    <property type="project" value="UniProtKB-KW"/>
</dbReference>
<keyword evidence="4" id="KW-0493">Microtubule</keyword>
<evidence type="ECO:0000256" key="1">
    <source>
        <dbReference type="ARBA" id="ARBA00004245"/>
    </source>
</evidence>
<proteinExistence type="predicted"/>
<dbReference type="GO" id="GO:0043005">
    <property type="term" value="C:neuron projection"/>
    <property type="evidence" value="ECO:0007669"/>
    <property type="project" value="TreeGrafter"/>
</dbReference>
<protein>
    <recommendedName>
        <fullName evidence="10">Microtubule-associated protein</fullName>
    </recommendedName>
</protein>
<dbReference type="AlphaFoldDB" id="A0A8C5CTD5"/>
<dbReference type="PROSITE" id="PS51491">
    <property type="entry name" value="TAU_MAP_2"/>
    <property type="match status" value="2"/>
</dbReference>
<keyword evidence="6" id="KW-0206">Cytoskeleton</keyword>
<dbReference type="GO" id="GO:0031175">
    <property type="term" value="P:neuron projection development"/>
    <property type="evidence" value="ECO:0007669"/>
    <property type="project" value="TreeGrafter"/>
</dbReference>
<keyword evidence="2" id="KW-0963">Cytoplasm</keyword>
<dbReference type="Ensembl" id="ENSGMOT00000055389.1">
    <property type="protein sequence ID" value="ENSGMOP00000066985.1"/>
    <property type="gene ID" value="ENSGMOG00000004642.2"/>
</dbReference>
<dbReference type="GO" id="GO:0000226">
    <property type="term" value="P:microtubule cytoskeleton organization"/>
    <property type="evidence" value="ECO:0007669"/>
    <property type="project" value="TreeGrafter"/>
</dbReference>
<evidence type="ECO:0000313" key="8">
    <source>
        <dbReference type="Ensembl" id="ENSGMOP00000066985.1"/>
    </source>
</evidence>
<keyword evidence="9" id="KW-1185">Reference proteome</keyword>
<evidence type="ECO:0000256" key="7">
    <source>
        <dbReference type="SAM" id="MobiDB-lite"/>
    </source>
</evidence>
<dbReference type="Proteomes" id="UP000694546">
    <property type="component" value="Chromosome 4"/>
</dbReference>
<comment type="subcellular location">
    <subcellularLocation>
        <location evidence="1">Cytoplasm</location>
        <location evidence="1">Cytoskeleton</location>
    </subcellularLocation>
</comment>
<dbReference type="GeneTree" id="ENSGT00940000156597"/>
<feature type="compositionally biased region" description="Polar residues" evidence="7">
    <location>
        <begin position="124"/>
        <end position="135"/>
    </location>
</feature>
<keyword evidence="5" id="KW-0677">Repeat</keyword>
<feature type="region of interest" description="Disordered" evidence="7">
    <location>
        <begin position="61"/>
        <end position="135"/>
    </location>
</feature>